<organism evidence="2 3">
    <name type="scientific">Stephania cephalantha</name>
    <dbReference type="NCBI Taxonomy" id="152367"/>
    <lineage>
        <taxon>Eukaryota</taxon>
        <taxon>Viridiplantae</taxon>
        <taxon>Streptophyta</taxon>
        <taxon>Embryophyta</taxon>
        <taxon>Tracheophyta</taxon>
        <taxon>Spermatophyta</taxon>
        <taxon>Magnoliopsida</taxon>
        <taxon>Ranunculales</taxon>
        <taxon>Menispermaceae</taxon>
        <taxon>Menispermoideae</taxon>
        <taxon>Cissampelideae</taxon>
        <taxon>Stephania</taxon>
    </lineage>
</organism>
<feature type="transmembrane region" description="Helical" evidence="1">
    <location>
        <begin position="20"/>
        <end position="39"/>
    </location>
</feature>
<keyword evidence="1" id="KW-0472">Membrane</keyword>
<keyword evidence="1" id="KW-0812">Transmembrane</keyword>
<dbReference type="AlphaFoldDB" id="A0AAP0L8S8"/>
<evidence type="ECO:0000256" key="1">
    <source>
        <dbReference type="SAM" id="Phobius"/>
    </source>
</evidence>
<proteinExistence type="predicted"/>
<dbReference type="Proteomes" id="UP001419268">
    <property type="component" value="Unassembled WGS sequence"/>
</dbReference>
<comment type="caution">
    <text evidence="2">The sequence shown here is derived from an EMBL/GenBank/DDBJ whole genome shotgun (WGS) entry which is preliminary data.</text>
</comment>
<accession>A0AAP0L8S8</accession>
<evidence type="ECO:0000313" key="3">
    <source>
        <dbReference type="Proteomes" id="UP001419268"/>
    </source>
</evidence>
<keyword evidence="1" id="KW-1133">Transmembrane helix</keyword>
<dbReference type="EMBL" id="JBBNAG010000001">
    <property type="protein sequence ID" value="KAK9165887.1"/>
    <property type="molecule type" value="Genomic_DNA"/>
</dbReference>
<name>A0AAP0L8S8_9MAGN</name>
<sequence length="52" mass="6117">MSLRGEENSMVVQLHVGYAWWSLYCCLVRLIGAELLFYVKLKPNLVLWLFTL</sequence>
<reference evidence="2 3" key="1">
    <citation type="submission" date="2024-01" db="EMBL/GenBank/DDBJ databases">
        <title>Genome assemblies of Stephania.</title>
        <authorList>
            <person name="Yang L."/>
        </authorList>
    </citation>
    <scope>NUCLEOTIDE SEQUENCE [LARGE SCALE GENOMIC DNA]</scope>
    <source>
        <strain evidence="2">JXDWG</strain>
        <tissue evidence="2">Leaf</tissue>
    </source>
</reference>
<keyword evidence="3" id="KW-1185">Reference proteome</keyword>
<evidence type="ECO:0000313" key="2">
    <source>
        <dbReference type="EMBL" id="KAK9165887.1"/>
    </source>
</evidence>
<gene>
    <name evidence="2" type="ORF">Scep_001078</name>
</gene>
<protein>
    <submittedName>
        <fullName evidence="2">Uncharacterized protein</fullName>
    </submittedName>
</protein>